<evidence type="ECO:0000313" key="1">
    <source>
        <dbReference type="EMBL" id="PVH25022.1"/>
    </source>
</evidence>
<name>A0A2T8HI71_9SPHI</name>
<keyword evidence="2" id="KW-1185">Reference proteome</keyword>
<dbReference type="Proteomes" id="UP000245627">
    <property type="component" value="Unassembled WGS sequence"/>
</dbReference>
<sequence length="187" mass="21367">MDPISIYFFALASLIGLENTAIISQKATVTINATEKSFQIVQEDLFAIMINVEDSLLVADEWQKITDFQKSTNKTTVDSFAVDEILVSTDGKQLNATIKGRYTDEAVLAKAGIHFSDTAQKIFYLMDFPDWNILSSDATLNDNYWNWPSDKTVTFTMEPYKEMPAEYRKYQRSILPYWKQAQDGQSK</sequence>
<dbReference type="AlphaFoldDB" id="A0A2T8HI71"/>
<comment type="caution">
    <text evidence="1">The sequence shown here is derived from an EMBL/GenBank/DDBJ whole genome shotgun (WGS) entry which is preliminary data.</text>
</comment>
<dbReference type="OrthoDB" id="796799at2"/>
<reference evidence="1 2" key="1">
    <citation type="submission" date="2018-04" db="EMBL/GenBank/DDBJ databases">
        <title>Sphingobacterium cortibacter sp. nov.</title>
        <authorList>
            <person name="Li Y."/>
        </authorList>
    </citation>
    <scope>NUCLEOTIDE SEQUENCE [LARGE SCALE GENOMIC DNA]</scope>
    <source>
        <strain evidence="1 2">2c-3</strain>
    </source>
</reference>
<proteinExistence type="predicted"/>
<accession>A0A2T8HI71</accession>
<protein>
    <submittedName>
        <fullName evidence="1">Uncharacterized protein</fullName>
    </submittedName>
</protein>
<organism evidence="1 2">
    <name type="scientific">Sphingobacterium corticibacter</name>
    <dbReference type="NCBI Taxonomy" id="2171749"/>
    <lineage>
        <taxon>Bacteria</taxon>
        <taxon>Pseudomonadati</taxon>
        <taxon>Bacteroidota</taxon>
        <taxon>Sphingobacteriia</taxon>
        <taxon>Sphingobacteriales</taxon>
        <taxon>Sphingobacteriaceae</taxon>
        <taxon>Sphingobacterium</taxon>
    </lineage>
</organism>
<dbReference type="RefSeq" id="WP_116775612.1">
    <property type="nucleotide sequence ID" value="NZ_QDKG01000003.1"/>
</dbReference>
<dbReference type="EMBL" id="QDKG01000003">
    <property type="protein sequence ID" value="PVH25022.1"/>
    <property type="molecule type" value="Genomic_DNA"/>
</dbReference>
<evidence type="ECO:0000313" key="2">
    <source>
        <dbReference type="Proteomes" id="UP000245627"/>
    </source>
</evidence>
<gene>
    <name evidence="1" type="ORF">DC487_08785</name>
</gene>